<sequence length="79" mass="8936">MNSISISQLKINPSKAISEALDFPLAVVNRNKVEAYLIGKDLYEIIISHIEDTIDRKAVEKTDFNKGRDFETIAKELDV</sequence>
<dbReference type="SUPFAM" id="SSF143120">
    <property type="entry name" value="YefM-like"/>
    <property type="match status" value="1"/>
</dbReference>
<organism evidence="2 3">
    <name type="scientific">Candidatus Roizmanbacteria bacterium RIFCSPHIGHO2_02_FULL_37_24</name>
    <dbReference type="NCBI Taxonomy" id="1802037"/>
    <lineage>
        <taxon>Bacteria</taxon>
        <taxon>Candidatus Roizmaniibacteriota</taxon>
    </lineage>
</organism>
<dbReference type="Proteomes" id="UP000177159">
    <property type="component" value="Unassembled WGS sequence"/>
</dbReference>
<name>A0A1F7GZ11_9BACT</name>
<protein>
    <recommendedName>
        <fullName evidence="4">Antitoxin</fullName>
    </recommendedName>
</protein>
<gene>
    <name evidence="2" type="ORF">A3C24_02970</name>
</gene>
<dbReference type="AlphaFoldDB" id="A0A1F7GZ11"/>
<dbReference type="InterPro" id="IPR036165">
    <property type="entry name" value="YefM-like_sf"/>
</dbReference>
<accession>A0A1F7GZ11</accession>
<evidence type="ECO:0008006" key="4">
    <source>
        <dbReference type="Google" id="ProtNLM"/>
    </source>
</evidence>
<dbReference type="EMBL" id="MFZM01000013">
    <property type="protein sequence ID" value="OGK24025.1"/>
    <property type="molecule type" value="Genomic_DNA"/>
</dbReference>
<comment type="caution">
    <text evidence="2">The sequence shown here is derived from an EMBL/GenBank/DDBJ whole genome shotgun (WGS) entry which is preliminary data.</text>
</comment>
<comment type="similarity">
    <text evidence="1">Belongs to the phD/YefM antitoxin family.</text>
</comment>
<evidence type="ECO:0000313" key="3">
    <source>
        <dbReference type="Proteomes" id="UP000177159"/>
    </source>
</evidence>
<evidence type="ECO:0000256" key="1">
    <source>
        <dbReference type="ARBA" id="ARBA00009981"/>
    </source>
</evidence>
<reference evidence="2 3" key="1">
    <citation type="journal article" date="2016" name="Nat. Commun.">
        <title>Thousands of microbial genomes shed light on interconnected biogeochemical processes in an aquifer system.</title>
        <authorList>
            <person name="Anantharaman K."/>
            <person name="Brown C.T."/>
            <person name="Hug L.A."/>
            <person name="Sharon I."/>
            <person name="Castelle C.J."/>
            <person name="Probst A.J."/>
            <person name="Thomas B.C."/>
            <person name="Singh A."/>
            <person name="Wilkins M.J."/>
            <person name="Karaoz U."/>
            <person name="Brodie E.L."/>
            <person name="Williams K.H."/>
            <person name="Hubbard S.S."/>
            <person name="Banfield J.F."/>
        </authorList>
    </citation>
    <scope>NUCLEOTIDE SEQUENCE [LARGE SCALE GENOMIC DNA]</scope>
</reference>
<proteinExistence type="inferred from homology"/>
<evidence type="ECO:0000313" key="2">
    <source>
        <dbReference type="EMBL" id="OGK24025.1"/>
    </source>
</evidence>